<dbReference type="EMBL" id="CAXKWB010123642">
    <property type="protein sequence ID" value="CAL4238284.1"/>
    <property type="molecule type" value="Genomic_DNA"/>
</dbReference>
<comment type="caution">
    <text evidence="7">The sequence shown here is derived from an EMBL/GenBank/DDBJ whole genome shotgun (WGS) entry which is preliminary data.</text>
</comment>
<dbReference type="EC" id="3.1.4.11" evidence="1"/>
<protein>
    <recommendedName>
        <fullName evidence="1">phosphoinositide phospholipase C</fullName>
        <ecNumber evidence="1">3.1.4.11</ecNumber>
    </recommendedName>
</protein>
<gene>
    <name evidence="7" type="ORF">MNOR_LOCUS40454</name>
</gene>
<dbReference type="InterPro" id="IPR000909">
    <property type="entry name" value="PLipase_C_PInositol-sp_X_dom"/>
</dbReference>
<feature type="domain" description="Phosphoinositide phospholipase C beta 1-4-like EF-hand" evidence="6">
    <location>
        <begin position="17"/>
        <end position="84"/>
    </location>
</feature>
<evidence type="ECO:0000256" key="3">
    <source>
        <dbReference type="ARBA" id="ARBA00022963"/>
    </source>
</evidence>
<dbReference type="Pfam" id="PF22631">
    <property type="entry name" value="PLCB1-4-like_EFh"/>
    <property type="match status" value="1"/>
</dbReference>
<dbReference type="InterPro" id="IPR053945">
    <property type="entry name" value="PLCB1-4-like_EFh"/>
</dbReference>
<evidence type="ECO:0000256" key="2">
    <source>
        <dbReference type="ARBA" id="ARBA00022801"/>
    </source>
</evidence>
<dbReference type="SUPFAM" id="SSF51695">
    <property type="entry name" value="PLC-like phosphodiesterases"/>
    <property type="match status" value="1"/>
</dbReference>
<dbReference type="SUPFAM" id="SSF47473">
    <property type="entry name" value="EF-hand"/>
    <property type="match status" value="1"/>
</dbReference>
<accession>A0AAV2SU95</accession>
<evidence type="ECO:0000313" key="8">
    <source>
        <dbReference type="Proteomes" id="UP001497623"/>
    </source>
</evidence>
<keyword evidence="4" id="KW-0443">Lipid metabolism</keyword>
<keyword evidence="2" id="KW-0378">Hydrolase</keyword>
<proteinExistence type="predicted"/>
<feature type="domain" description="Phosphatidylinositol-specific phospholipase C X" evidence="5">
    <location>
        <begin position="180"/>
        <end position="215"/>
    </location>
</feature>
<dbReference type="Gene3D" id="1.10.238.10">
    <property type="entry name" value="EF-hand"/>
    <property type="match status" value="1"/>
</dbReference>
<reference evidence="7 8" key="1">
    <citation type="submission" date="2024-05" db="EMBL/GenBank/DDBJ databases">
        <authorList>
            <person name="Wallberg A."/>
        </authorList>
    </citation>
    <scope>NUCLEOTIDE SEQUENCE [LARGE SCALE GENOMIC DNA]</scope>
</reference>
<dbReference type="InterPro" id="IPR001192">
    <property type="entry name" value="PI-PLC_fam"/>
</dbReference>
<dbReference type="Gene3D" id="2.30.29.240">
    <property type="match status" value="1"/>
</dbReference>
<dbReference type="PROSITE" id="PS50007">
    <property type="entry name" value="PIPLC_X_DOMAIN"/>
    <property type="match status" value="1"/>
</dbReference>
<evidence type="ECO:0000313" key="7">
    <source>
        <dbReference type="EMBL" id="CAL4238284.1"/>
    </source>
</evidence>
<dbReference type="Pfam" id="PF00388">
    <property type="entry name" value="PI-PLC-X"/>
    <property type="match status" value="1"/>
</dbReference>
<dbReference type="GO" id="GO:0046488">
    <property type="term" value="P:phosphatidylinositol metabolic process"/>
    <property type="evidence" value="ECO:0007669"/>
    <property type="project" value="TreeGrafter"/>
</dbReference>
<dbReference type="AlphaFoldDB" id="A0AAV2SU95"/>
<feature type="non-terminal residue" evidence="7">
    <location>
        <position position="1"/>
    </location>
</feature>
<sequence length="216" mass="25040">NKSKMSNVCPATNLLCHWHRLGFQTDVSGKIPVKNLIKTFASGKTEKLVLSCLGDLGLPNDKGGLIEHKDFTYEKFFTMYLTICPRTDIDELYRQITKGEVINMQQMITYMNEIQRDPELNQVTYPMYDEKRCTQIINDHEPEQENIDKKQFSKAGLLDFLMSDENAPVFLDRLDIYQDMTQSLSHYYHNSSHNTYLSGKQFGAKSNAEMYRQSLL</sequence>
<name>A0AAV2SU95_MEGNR</name>
<evidence type="ECO:0000259" key="5">
    <source>
        <dbReference type="Pfam" id="PF00388"/>
    </source>
</evidence>
<dbReference type="GO" id="GO:0048015">
    <property type="term" value="P:phosphatidylinositol-mediated signaling"/>
    <property type="evidence" value="ECO:0007669"/>
    <property type="project" value="TreeGrafter"/>
</dbReference>
<dbReference type="Gene3D" id="3.20.20.190">
    <property type="entry name" value="Phosphatidylinositol (PI) phosphodiesterase"/>
    <property type="match status" value="1"/>
</dbReference>
<keyword evidence="3" id="KW-0442">Lipid degradation</keyword>
<evidence type="ECO:0000256" key="4">
    <source>
        <dbReference type="ARBA" id="ARBA00023098"/>
    </source>
</evidence>
<dbReference type="GO" id="GO:0051209">
    <property type="term" value="P:release of sequestered calcium ion into cytosol"/>
    <property type="evidence" value="ECO:0007669"/>
    <property type="project" value="TreeGrafter"/>
</dbReference>
<dbReference type="InterPro" id="IPR017946">
    <property type="entry name" value="PLC-like_Pdiesterase_TIM-brl"/>
</dbReference>
<feature type="non-terminal residue" evidence="7">
    <location>
        <position position="216"/>
    </location>
</feature>
<evidence type="ECO:0000259" key="6">
    <source>
        <dbReference type="Pfam" id="PF22631"/>
    </source>
</evidence>
<keyword evidence="8" id="KW-1185">Reference proteome</keyword>
<dbReference type="InterPro" id="IPR011992">
    <property type="entry name" value="EF-hand-dom_pair"/>
</dbReference>
<organism evidence="7 8">
    <name type="scientific">Meganyctiphanes norvegica</name>
    <name type="common">Northern krill</name>
    <name type="synonym">Thysanopoda norvegica</name>
    <dbReference type="NCBI Taxonomy" id="48144"/>
    <lineage>
        <taxon>Eukaryota</taxon>
        <taxon>Metazoa</taxon>
        <taxon>Ecdysozoa</taxon>
        <taxon>Arthropoda</taxon>
        <taxon>Crustacea</taxon>
        <taxon>Multicrustacea</taxon>
        <taxon>Malacostraca</taxon>
        <taxon>Eumalacostraca</taxon>
        <taxon>Eucarida</taxon>
        <taxon>Euphausiacea</taxon>
        <taxon>Euphausiidae</taxon>
        <taxon>Meganyctiphanes</taxon>
    </lineage>
</organism>
<dbReference type="PANTHER" id="PTHR10336">
    <property type="entry name" value="PHOSPHOINOSITIDE-SPECIFIC PHOSPHOLIPASE C FAMILY PROTEIN"/>
    <property type="match status" value="1"/>
</dbReference>
<evidence type="ECO:0000256" key="1">
    <source>
        <dbReference type="ARBA" id="ARBA00012368"/>
    </source>
</evidence>
<dbReference type="PANTHER" id="PTHR10336:SF36">
    <property type="entry name" value="1-PHOSPHATIDYLINOSITOL 4,5-BISPHOSPHATE PHOSPHODIESTERASE BETA-4"/>
    <property type="match status" value="1"/>
</dbReference>
<dbReference type="GO" id="GO:0016042">
    <property type="term" value="P:lipid catabolic process"/>
    <property type="evidence" value="ECO:0007669"/>
    <property type="project" value="UniProtKB-KW"/>
</dbReference>
<dbReference type="Proteomes" id="UP001497623">
    <property type="component" value="Unassembled WGS sequence"/>
</dbReference>
<dbReference type="GO" id="GO:0004435">
    <property type="term" value="F:phosphatidylinositol-4,5-bisphosphate phospholipase C activity"/>
    <property type="evidence" value="ECO:0007669"/>
    <property type="project" value="UniProtKB-EC"/>
</dbReference>